<keyword evidence="2" id="KW-1185">Reference proteome</keyword>
<evidence type="ECO:0000313" key="2">
    <source>
        <dbReference type="Proteomes" id="UP000011135"/>
    </source>
</evidence>
<dbReference type="RefSeq" id="WP_009580188.1">
    <property type="nucleotide sequence ID" value="NZ_AMZN01000043.1"/>
</dbReference>
<accession>L8JQY0</accession>
<gene>
    <name evidence="1" type="ORF">C900_02865</name>
</gene>
<organism evidence="1 2">
    <name type="scientific">Fulvivirga imtechensis AK7</name>
    <dbReference type="NCBI Taxonomy" id="1237149"/>
    <lineage>
        <taxon>Bacteria</taxon>
        <taxon>Pseudomonadati</taxon>
        <taxon>Bacteroidota</taxon>
        <taxon>Cytophagia</taxon>
        <taxon>Cytophagales</taxon>
        <taxon>Fulvivirgaceae</taxon>
        <taxon>Fulvivirga</taxon>
    </lineage>
</organism>
<name>L8JQY0_9BACT</name>
<dbReference type="STRING" id="1237149.C900_02865"/>
<evidence type="ECO:0000313" key="1">
    <source>
        <dbReference type="EMBL" id="ELR71250.1"/>
    </source>
</evidence>
<dbReference type="Proteomes" id="UP000011135">
    <property type="component" value="Unassembled WGS sequence"/>
</dbReference>
<dbReference type="eggNOG" id="COG0560">
    <property type="taxonomic scope" value="Bacteria"/>
</dbReference>
<sequence length="221" mass="25541">MKIDPNKRLFVADICNTLFNINTTFGFIDFYLKQRKSYVRSVAFRFLVAKWSPLFYILIIANKLSGKDWHKKMALRLLKGEAKSDLYQEAEKFYTNKLCHLQIEPCYRLLEQAQQNGEKIVLLSSSIDPVVYGISKAIGAEYSSTEIAYDKERCAGFVLRELSGNKDKILSDFSGFSSITVMTDNFSDKRLLEKAHIRYVVLNHPGDRKKWRGLEANFIEL</sequence>
<dbReference type="Pfam" id="PF12710">
    <property type="entry name" value="HAD"/>
    <property type="match status" value="1"/>
</dbReference>
<dbReference type="OrthoDB" id="658480at2"/>
<dbReference type="SUPFAM" id="SSF56784">
    <property type="entry name" value="HAD-like"/>
    <property type="match status" value="1"/>
</dbReference>
<protein>
    <recommendedName>
        <fullName evidence="3">Phosphoserine phosphatase</fullName>
    </recommendedName>
</protein>
<comment type="caution">
    <text evidence="1">The sequence shown here is derived from an EMBL/GenBank/DDBJ whole genome shotgun (WGS) entry which is preliminary data.</text>
</comment>
<dbReference type="Gene3D" id="3.40.50.1000">
    <property type="entry name" value="HAD superfamily/HAD-like"/>
    <property type="match status" value="1"/>
</dbReference>
<dbReference type="AlphaFoldDB" id="L8JQY0"/>
<evidence type="ECO:0008006" key="3">
    <source>
        <dbReference type="Google" id="ProtNLM"/>
    </source>
</evidence>
<proteinExistence type="predicted"/>
<dbReference type="InterPro" id="IPR036412">
    <property type="entry name" value="HAD-like_sf"/>
</dbReference>
<reference evidence="1 2" key="1">
    <citation type="submission" date="2012-12" db="EMBL/GenBank/DDBJ databases">
        <title>Genome assembly of Fulvivirga imtechensis AK7.</title>
        <authorList>
            <person name="Nupur N."/>
            <person name="Khatri I."/>
            <person name="Kumar R."/>
            <person name="Subramanian S."/>
            <person name="Pinnaka A."/>
        </authorList>
    </citation>
    <scope>NUCLEOTIDE SEQUENCE [LARGE SCALE GENOMIC DNA]</scope>
    <source>
        <strain evidence="1 2">AK7</strain>
    </source>
</reference>
<dbReference type="Gene3D" id="1.20.1440.100">
    <property type="entry name" value="SG protein - dephosphorylation function"/>
    <property type="match status" value="1"/>
</dbReference>
<dbReference type="InterPro" id="IPR023214">
    <property type="entry name" value="HAD_sf"/>
</dbReference>
<dbReference type="EMBL" id="AMZN01000043">
    <property type="protein sequence ID" value="ELR71250.1"/>
    <property type="molecule type" value="Genomic_DNA"/>
</dbReference>